<gene>
    <name evidence="11" type="ordered locus">Bathy10g02600</name>
</gene>
<dbReference type="GeneID" id="19013336"/>
<keyword evidence="7" id="KW-0630">Potassium</keyword>
<evidence type="ECO:0000256" key="8">
    <source>
        <dbReference type="ARBA" id="ARBA00023027"/>
    </source>
</evidence>
<dbReference type="PANTHER" id="PTHR13232:SF10">
    <property type="entry name" value="NAD(P)H-HYDRATE EPIMERASE"/>
    <property type="match status" value="1"/>
</dbReference>
<dbReference type="PROSITE" id="PS51385">
    <property type="entry name" value="YJEF_N"/>
    <property type="match status" value="1"/>
</dbReference>
<dbReference type="OrthoDB" id="10064708at2759"/>
<dbReference type="KEGG" id="bpg:Bathy10g02600"/>
<accession>K8EJS3</accession>
<proteinExistence type="predicted"/>
<dbReference type="eggNOG" id="KOG2585">
    <property type="taxonomic scope" value="Eukaryota"/>
</dbReference>
<keyword evidence="9" id="KW-0413">Isomerase</keyword>
<dbReference type="GO" id="GO:0005739">
    <property type="term" value="C:mitochondrion"/>
    <property type="evidence" value="ECO:0007669"/>
    <property type="project" value="TreeGrafter"/>
</dbReference>
<keyword evidence="12" id="KW-1185">Reference proteome</keyword>
<evidence type="ECO:0000256" key="7">
    <source>
        <dbReference type="ARBA" id="ARBA00022958"/>
    </source>
</evidence>
<evidence type="ECO:0000256" key="4">
    <source>
        <dbReference type="ARBA" id="ARBA00022723"/>
    </source>
</evidence>
<dbReference type="GO" id="GO:0000166">
    <property type="term" value="F:nucleotide binding"/>
    <property type="evidence" value="ECO:0007669"/>
    <property type="project" value="UniProtKB-KW"/>
</dbReference>
<dbReference type="InterPro" id="IPR004443">
    <property type="entry name" value="YjeF_N_dom"/>
</dbReference>
<keyword evidence="8" id="KW-0520">NAD</keyword>
<dbReference type="EMBL" id="FO082269">
    <property type="protein sequence ID" value="CCO18276.1"/>
    <property type="molecule type" value="Genomic_DNA"/>
</dbReference>
<evidence type="ECO:0000313" key="11">
    <source>
        <dbReference type="EMBL" id="CCO18276.1"/>
    </source>
</evidence>
<evidence type="ECO:0000259" key="10">
    <source>
        <dbReference type="PROSITE" id="PS51385"/>
    </source>
</evidence>
<comment type="catalytic activity">
    <reaction evidence="2">
        <text>(6R)-NADPHX = (6S)-NADPHX</text>
        <dbReference type="Rhea" id="RHEA:32227"/>
        <dbReference type="ChEBI" id="CHEBI:64076"/>
        <dbReference type="ChEBI" id="CHEBI:64077"/>
        <dbReference type="EC" id="5.1.99.6"/>
    </reaction>
</comment>
<dbReference type="InterPro" id="IPR036652">
    <property type="entry name" value="YjeF_N_dom_sf"/>
</dbReference>
<comment type="catalytic activity">
    <reaction evidence="1">
        <text>(6R)-NADHX = (6S)-NADHX</text>
        <dbReference type="Rhea" id="RHEA:32215"/>
        <dbReference type="ChEBI" id="CHEBI:64074"/>
        <dbReference type="ChEBI" id="CHEBI:64075"/>
        <dbReference type="EC" id="5.1.99.6"/>
    </reaction>
</comment>
<dbReference type="Proteomes" id="UP000198341">
    <property type="component" value="Chromosome 10"/>
</dbReference>
<feature type="domain" description="YjeF N-terminal" evidence="10">
    <location>
        <begin position="11"/>
        <end position="254"/>
    </location>
</feature>
<dbReference type="GO" id="GO:0052856">
    <property type="term" value="F:NAD(P)HX epimerase activity"/>
    <property type="evidence" value="ECO:0007669"/>
    <property type="project" value="UniProtKB-EC"/>
</dbReference>
<name>K8EJS3_9CHLO</name>
<evidence type="ECO:0000256" key="2">
    <source>
        <dbReference type="ARBA" id="ARBA00000909"/>
    </source>
</evidence>
<reference evidence="11 12" key="1">
    <citation type="submission" date="2011-10" db="EMBL/GenBank/DDBJ databases">
        <authorList>
            <person name="Genoscope - CEA"/>
        </authorList>
    </citation>
    <scope>NUCLEOTIDE SEQUENCE [LARGE SCALE GENOMIC DNA]</scope>
    <source>
        <strain evidence="11 12">RCC 1105</strain>
    </source>
</reference>
<dbReference type="PANTHER" id="PTHR13232">
    <property type="entry name" value="NAD(P)H-HYDRATE EPIMERASE"/>
    <property type="match status" value="1"/>
</dbReference>
<keyword evidence="6" id="KW-0521">NADP</keyword>
<dbReference type="STRING" id="41875.K8EJS3"/>
<dbReference type="SUPFAM" id="SSF64153">
    <property type="entry name" value="YjeF N-terminal domain-like"/>
    <property type="match status" value="1"/>
</dbReference>
<dbReference type="EC" id="5.1.99.6" evidence="3"/>
<evidence type="ECO:0000256" key="1">
    <source>
        <dbReference type="ARBA" id="ARBA00000013"/>
    </source>
</evidence>
<dbReference type="RefSeq" id="XP_007510743.1">
    <property type="nucleotide sequence ID" value="XM_007510681.1"/>
</dbReference>
<protein>
    <recommendedName>
        <fullName evidence="3">NAD(P)H-hydrate epimerase</fullName>
        <ecNumber evidence="3">5.1.99.6</ecNumber>
    </recommendedName>
</protein>
<keyword evidence="4" id="KW-0479">Metal-binding</keyword>
<evidence type="ECO:0000256" key="3">
    <source>
        <dbReference type="ARBA" id="ARBA00012228"/>
    </source>
</evidence>
<evidence type="ECO:0000256" key="9">
    <source>
        <dbReference type="ARBA" id="ARBA00023235"/>
    </source>
</evidence>
<evidence type="ECO:0000256" key="6">
    <source>
        <dbReference type="ARBA" id="ARBA00022857"/>
    </source>
</evidence>
<keyword evidence="5" id="KW-0547">Nucleotide-binding</keyword>
<sequence length="324" mass="35983">MGKKYVDAETAAAIDVALMRFTEHGWLLEQLMELAGLAVADVLDAEMLFIKGKEDAEEEERPRRRILFLCGPGNNGGDGLVAAKHLSLRGFDVDIWHPKLNIALGGALSGGCWKNEKLFTGLYYSCKAAGCRFLRDGQLDLLVDGDGEPDFEKPKLLEYRVVVDALFGFSFKGEPREPYKQVLIAVSRIRMVKTKDRTTVLSVDIPSGDDVNEGPTQYSIHPDALVSLTAPKKCVLQRARLFLKAHDAASSDLSHLAEIISSCRHYLGGRFISAKLVEQFKERADLKHWKDTFDQVKMRSPQYVDLGRVGDIVADDLDDGGNKE</sequence>
<dbReference type="GO" id="GO:0046872">
    <property type="term" value="F:metal ion binding"/>
    <property type="evidence" value="ECO:0007669"/>
    <property type="project" value="UniProtKB-KW"/>
</dbReference>
<evidence type="ECO:0000313" key="12">
    <source>
        <dbReference type="Proteomes" id="UP000198341"/>
    </source>
</evidence>
<dbReference type="Gene3D" id="3.40.50.10260">
    <property type="entry name" value="YjeF N-terminal domain"/>
    <property type="match status" value="1"/>
</dbReference>
<dbReference type="AlphaFoldDB" id="K8EJS3"/>
<dbReference type="Pfam" id="PF03853">
    <property type="entry name" value="YjeF_N"/>
    <property type="match status" value="1"/>
</dbReference>
<organism evidence="11 12">
    <name type="scientific">Bathycoccus prasinos</name>
    <dbReference type="NCBI Taxonomy" id="41875"/>
    <lineage>
        <taxon>Eukaryota</taxon>
        <taxon>Viridiplantae</taxon>
        <taxon>Chlorophyta</taxon>
        <taxon>Mamiellophyceae</taxon>
        <taxon>Mamiellales</taxon>
        <taxon>Bathycoccaceae</taxon>
        <taxon>Bathycoccus</taxon>
    </lineage>
</organism>
<evidence type="ECO:0000256" key="5">
    <source>
        <dbReference type="ARBA" id="ARBA00022741"/>
    </source>
</evidence>
<dbReference type="InterPro" id="IPR032976">
    <property type="entry name" value="YJEFN_prot_NAXE-like"/>
</dbReference>